<evidence type="ECO:0000313" key="3">
    <source>
        <dbReference type="Proteomes" id="UP001474181"/>
    </source>
</evidence>
<accession>A0ABV1WY90</accession>
<dbReference type="Pfam" id="PF18167">
    <property type="entry name" value="Sa_NUDIX"/>
    <property type="match status" value="1"/>
</dbReference>
<sequence>MIYAFLTLVSGVASFFISNSTVVNMTAGFSVGMLIPVVDEVGKNWEQLRHIWYSLRYRNRSIRVSTSYLFRVVIDGKYLLIRGTRYPNQFQPVGGVHKVSPQGSAALSAIGVVGDDLIPVDPSSDGDIRVRVPGRKLVQFFRWFDSREGREDSPWREFQEELLASGILPAEKFPHIMHNYLRRDVDKIRYSPWADSLEILVADIYELVPNPEQQRVFRRLAQSGHPNLVWVTPSEIQRRGATPGQPQSFEVAEHAQRLL</sequence>
<evidence type="ECO:0000259" key="1">
    <source>
        <dbReference type="Pfam" id="PF18167"/>
    </source>
</evidence>
<evidence type="ECO:0000313" key="2">
    <source>
        <dbReference type="EMBL" id="MER7181739.1"/>
    </source>
</evidence>
<feature type="domain" description="CD-NTase-associated protein 16 NUDIX" evidence="1">
    <location>
        <begin position="61"/>
        <end position="259"/>
    </location>
</feature>
<organism evidence="2 3">
    <name type="scientific">Streptomyces hyaluromycini</name>
    <dbReference type="NCBI Taxonomy" id="1377993"/>
    <lineage>
        <taxon>Bacteria</taxon>
        <taxon>Bacillati</taxon>
        <taxon>Actinomycetota</taxon>
        <taxon>Actinomycetes</taxon>
        <taxon>Kitasatosporales</taxon>
        <taxon>Streptomycetaceae</taxon>
        <taxon>Streptomyces</taxon>
    </lineage>
</organism>
<protein>
    <recommendedName>
        <fullName evidence="1">CD-NTase-associated protein 16 NUDIX domain-containing protein</fullName>
    </recommendedName>
</protein>
<reference evidence="2 3" key="1">
    <citation type="submission" date="2024-06" db="EMBL/GenBank/DDBJ databases">
        <title>The Natural Products Discovery Center: Release of the First 8490 Sequenced Strains for Exploring Actinobacteria Biosynthetic Diversity.</title>
        <authorList>
            <person name="Kalkreuter E."/>
            <person name="Kautsar S.A."/>
            <person name="Yang D."/>
            <person name="Bader C.D."/>
            <person name="Teijaro C.N."/>
            <person name="Fluegel L."/>
            <person name="Davis C.M."/>
            <person name="Simpson J.R."/>
            <person name="Lauterbach L."/>
            <person name="Steele A.D."/>
            <person name="Gui C."/>
            <person name="Meng S."/>
            <person name="Li G."/>
            <person name="Viehrig K."/>
            <person name="Ye F."/>
            <person name="Su P."/>
            <person name="Kiefer A.F."/>
            <person name="Nichols A."/>
            <person name="Cepeda A.J."/>
            <person name="Yan W."/>
            <person name="Fan B."/>
            <person name="Jiang Y."/>
            <person name="Adhikari A."/>
            <person name="Zheng C.-J."/>
            <person name="Schuster L."/>
            <person name="Cowan T.M."/>
            <person name="Smanski M.J."/>
            <person name="Chevrette M.G."/>
            <person name="De Carvalho L.P.S."/>
            <person name="Shen B."/>
        </authorList>
    </citation>
    <scope>NUCLEOTIDE SEQUENCE [LARGE SCALE GENOMIC DNA]</scope>
    <source>
        <strain evidence="2 3">NPDC000234</strain>
    </source>
</reference>
<proteinExistence type="predicted"/>
<dbReference type="Proteomes" id="UP001474181">
    <property type="component" value="Unassembled WGS sequence"/>
</dbReference>
<comment type="caution">
    <text evidence="2">The sequence shown here is derived from an EMBL/GenBank/DDBJ whole genome shotgun (WGS) entry which is preliminary data.</text>
</comment>
<dbReference type="EMBL" id="JBEPEK010000135">
    <property type="protein sequence ID" value="MER7181739.1"/>
    <property type="molecule type" value="Genomic_DNA"/>
</dbReference>
<keyword evidence="3" id="KW-1185">Reference proteome</keyword>
<dbReference type="InterPro" id="IPR040829">
    <property type="entry name" value="Cap16_NUDIX"/>
</dbReference>
<dbReference type="RefSeq" id="WP_350782803.1">
    <property type="nucleotide sequence ID" value="NZ_JBEPEK010000135.1"/>
</dbReference>
<name>A0ABV1WY90_9ACTN</name>
<gene>
    <name evidence="2" type="ORF">ABT404_20030</name>
</gene>